<protein>
    <submittedName>
        <fullName evidence="2">Uncharacterized protein</fullName>
    </submittedName>
</protein>
<evidence type="ECO:0000313" key="2">
    <source>
        <dbReference type="EMBL" id="NNG59934.1"/>
    </source>
</evidence>
<dbReference type="RefSeq" id="WP_170171054.1">
    <property type="nucleotide sequence ID" value="NZ_JABEOU010000066.1"/>
</dbReference>
<keyword evidence="1" id="KW-0732">Signal</keyword>
<dbReference type="Proteomes" id="UP000550136">
    <property type="component" value="Unassembled WGS sequence"/>
</dbReference>
<reference evidence="2 3" key="1">
    <citation type="submission" date="2020-05" db="EMBL/GenBank/DDBJ databases">
        <title>Draft Genome Sequences of Sphingomonas sp. Isolated from the International Space Station.</title>
        <authorList>
            <person name="Bijlani S."/>
            <person name="Singh N.K."/>
            <person name="Mason C.E."/>
            <person name="Wang C.C."/>
            <person name="Venkateswaran K."/>
        </authorList>
    </citation>
    <scope>NUCLEOTIDE SEQUENCE [LARGE SCALE GENOMIC DNA]</scope>
    <source>
        <strain evidence="2 3">FKI-L5-BR-P1</strain>
    </source>
</reference>
<evidence type="ECO:0000256" key="1">
    <source>
        <dbReference type="SAM" id="SignalP"/>
    </source>
</evidence>
<proteinExistence type="predicted"/>
<accession>A0A7Y2PDT9</accession>
<dbReference type="EMBL" id="JABEOU010000066">
    <property type="protein sequence ID" value="NNG59934.1"/>
    <property type="molecule type" value="Genomic_DNA"/>
</dbReference>
<feature type="chain" id="PRO_5031467677" evidence="1">
    <location>
        <begin position="22"/>
        <end position="60"/>
    </location>
</feature>
<dbReference type="AlphaFoldDB" id="A0A7Y2PDT9"/>
<feature type="signal peptide" evidence="1">
    <location>
        <begin position="1"/>
        <end position="21"/>
    </location>
</feature>
<gene>
    <name evidence="2" type="ORF">HKX06_21585</name>
</gene>
<evidence type="ECO:0000313" key="3">
    <source>
        <dbReference type="Proteomes" id="UP000550136"/>
    </source>
</evidence>
<comment type="caution">
    <text evidence="2">The sequence shown here is derived from an EMBL/GenBank/DDBJ whole genome shotgun (WGS) entry which is preliminary data.</text>
</comment>
<organism evidence="2 3">
    <name type="scientific">Sphingomonas paucimobilis</name>
    <name type="common">Pseudomonas paucimobilis</name>
    <dbReference type="NCBI Taxonomy" id="13689"/>
    <lineage>
        <taxon>Bacteria</taxon>
        <taxon>Pseudomonadati</taxon>
        <taxon>Pseudomonadota</taxon>
        <taxon>Alphaproteobacteria</taxon>
        <taxon>Sphingomonadales</taxon>
        <taxon>Sphingomonadaceae</taxon>
        <taxon>Sphingomonas</taxon>
    </lineage>
</organism>
<sequence>MSKFKLIGAAVALTLSSTAFAASAADCCPDMTCCKEGADCCDHAKKAGDHADHAGEMQRR</sequence>
<name>A0A7Y2PDT9_SPHPI</name>